<evidence type="ECO:0000313" key="1">
    <source>
        <dbReference type="EnsemblPlants" id="AVESA.00010b.r2.4CG1317370.2.CDS"/>
    </source>
</evidence>
<proteinExistence type="predicted"/>
<protein>
    <submittedName>
        <fullName evidence="1">Uncharacterized protein</fullName>
    </submittedName>
</protein>
<dbReference type="Proteomes" id="UP001732700">
    <property type="component" value="Chromosome 4C"/>
</dbReference>
<name>A0ACD5WZL8_AVESA</name>
<reference evidence="1" key="1">
    <citation type="submission" date="2021-05" db="EMBL/GenBank/DDBJ databases">
        <authorList>
            <person name="Scholz U."/>
            <person name="Mascher M."/>
            <person name="Fiebig A."/>
        </authorList>
    </citation>
    <scope>NUCLEOTIDE SEQUENCE [LARGE SCALE GENOMIC DNA]</scope>
</reference>
<dbReference type="EnsemblPlants" id="AVESA.00010b.r2.4CG1317370.2">
    <property type="protein sequence ID" value="AVESA.00010b.r2.4CG1317370.2.CDS"/>
    <property type="gene ID" value="AVESA.00010b.r2.4CG1317370"/>
</dbReference>
<evidence type="ECO:0000313" key="2">
    <source>
        <dbReference type="Proteomes" id="UP001732700"/>
    </source>
</evidence>
<reference evidence="1" key="2">
    <citation type="submission" date="2025-09" db="UniProtKB">
        <authorList>
            <consortium name="EnsemblPlants"/>
        </authorList>
    </citation>
    <scope>IDENTIFICATION</scope>
</reference>
<sequence length="1004" mass="110801">MPSTPPARRPLNPRRPLRPDSLPTGRRPVSVRVFCLQRESAVSGRGEASSSRGQRRLACMEPEMEIIQIEDSGDNHLSLEASHDSDVSLDDRPIAPSIGSQYQAEIPNLATEDERRHLMASPLYSCKSHVYDDPSSTGSAIPIVWGSHPPSEVNKKENITSECDLPYLDPHAVLLVDQTESVSNPVCGEKTVICFTRKCRGLFTDKTMVHQRETEKNALLPGLSASVWNDLEEECFLLGLHIFGKNLILLSKFVGSKTIGDMLSYYYGRFYNGDAYKRWSHCRKTRTTRCILGKSIFTGRRQLELISRLKSKLFKEAHDSVVEVLKSFSDDLTSLEECVFTLKSTIGPETFVEVVGIGKGKHDLTGFVKDTSKANKGLYGSANMAKGINCSTLAAEDIIKLLTGGCRRSKAKSNDLFWEAVWPRLLARGWHSEQPKDVRTAKNYLVFIVPGIKKFSRKKLAKGTHYFDSTTDVLKKVATDPSLLELEIVGTDNGVTAHKNAWTASQDGPLNDDPELLMFTVIDTSLIQGEGPFKVRVLRSLPDDANISSGFAQYSDDMSSDSSSQEQDNDDNMSDDQGYHRGVTAPVKNTEMESVYGTTSLVNLLQNMETAPHSVFPVNGHSSDDQHSDISNGNGDEVDAACFSALGTKTGRRVYLSPKRRRFARCSNDHTNRRSFSFRNVDVIERNKLKPLSTSLKSTVVDLGGSFQTRTLENCSTKGKPCEEIADVVKSATNGMSLNVVNINEDKSSEGKIQTISRASMGTSPENHNYQRHVAECEEIPDVVKSGTNGMSLNVVNINEDKSSEGKIQTVGGASMGTWPENHNYQWDVGECEEIADVVKSAATNGMWLNVVNINEDKSSEGKIQTVGRASMGTWPENHNCLQKNEDVAPSISSSEIVPDVMEAAGKHDLAVQPRHGTRTRAPTAKALEAVALGLLGGAKRKGGPGSLTTRRPPQRVRKNKDWISSPPLVLERERNPFDWRLKCNDEQIVLHGSDMCKESVIKY</sequence>
<keyword evidence="2" id="KW-1185">Reference proteome</keyword>
<organism evidence="1 2">
    <name type="scientific">Avena sativa</name>
    <name type="common">Oat</name>
    <dbReference type="NCBI Taxonomy" id="4498"/>
    <lineage>
        <taxon>Eukaryota</taxon>
        <taxon>Viridiplantae</taxon>
        <taxon>Streptophyta</taxon>
        <taxon>Embryophyta</taxon>
        <taxon>Tracheophyta</taxon>
        <taxon>Spermatophyta</taxon>
        <taxon>Magnoliopsida</taxon>
        <taxon>Liliopsida</taxon>
        <taxon>Poales</taxon>
        <taxon>Poaceae</taxon>
        <taxon>BOP clade</taxon>
        <taxon>Pooideae</taxon>
        <taxon>Poodae</taxon>
        <taxon>Poeae</taxon>
        <taxon>Poeae Chloroplast Group 1 (Aveneae type)</taxon>
        <taxon>Aveninae</taxon>
        <taxon>Avena</taxon>
    </lineage>
</organism>
<accession>A0ACD5WZL8</accession>